<dbReference type="InterPro" id="IPR034907">
    <property type="entry name" value="NDK-like_dom"/>
</dbReference>
<dbReference type="PROSITE" id="PS51374">
    <property type="entry name" value="NDPK_LIKE"/>
    <property type="match status" value="1"/>
</dbReference>
<dbReference type="AlphaFoldDB" id="A0A139SI17"/>
<feature type="binding site" evidence="12">
    <location>
        <position position="102"/>
    </location>
    <ligand>
        <name>ATP</name>
        <dbReference type="ChEBI" id="CHEBI:30616"/>
    </ligand>
</feature>
<feature type="domain" description="Nucleoside diphosphate kinase-like" evidence="14">
    <location>
        <begin position="1"/>
        <end position="138"/>
    </location>
</feature>
<evidence type="ECO:0000256" key="4">
    <source>
        <dbReference type="ARBA" id="ARBA00022553"/>
    </source>
</evidence>
<keyword evidence="11" id="KW-0546">Nucleotide metabolism</keyword>
<dbReference type="GO" id="GO:0006228">
    <property type="term" value="P:UTP biosynthetic process"/>
    <property type="evidence" value="ECO:0007669"/>
    <property type="project" value="InterPro"/>
</dbReference>
<feature type="binding site" evidence="12">
    <location>
        <position position="57"/>
    </location>
    <ligand>
        <name>ATP</name>
        <dbReference type="ChEBI" id="CHEBI:30616"/>
    </ligand>
</feature>
<keyword evidence="10" id="KW-0460">Magnesium</keyword>
<evidence type="ECO:0000256" key="3">
    <source>
        <dbReference type="ARBA" id="ARBA00012966"/>
    </source>
</evidence>
<protein>
    <recommendedName>
        <fullName evidence="3">nucleoside-diphosphate kinase</fullName>
        <ecNumber evidence="3">2.7.4.6</ecNumber>
    </recommendedName>
</protein>
<reference evidence="15 16" key="1">
    <citation type="submission" date="2016-02" db="EMBL/GenBank/DDBJ databases">
        <authorList>
            <person name="Wen L."/>
            <person name="He K."/>
            <person name="Yang H."/>
        </authorList>
    </citation>
    <scope>NUCLEOTIDE SEQUENCE [LARGE SCALE GENOMIC DNA]</scope>
    <source>
        <strain evidence="15 16">CV41</strain>
    </source>
</reference>
<organism evidence="15 16">
    <name type="scientific">Cephaloticoccus capnophilus</name>
    <dbReference type="NCBI Taxonomy" id="1548208"/>
    <lineage>
        <taxon>Bacteria</taxon>
        <taxon>Pseudomonadati</taxon>
        <taxon>Verrucomicrobiota</taxon>
        <taxon>Opitutia</taxon>
        <taxon>Opitutales</taxon>
        <taxon>Opitutaceae</taxon>
        <taxon>Cephaloticoccus</taxon>
    </lineage>
</organism>
<evidence type="ECO:0000259" key="14">
    <source>
        <dbReference type="SMART" id="SM00562"/>
    </source>
</evidence>
<dbReference type="EMBL" id="LSZP01000060">
    <property type="protein sequence ID" value="KXU34173.1"/>
    <property type="molecule type" value="Genomic_DNA"/>
</dbReference>
<dbReference type="PANTHER" id="PTHR11349">
    <property type="entry name" value="NUCLEOSIDE DIPHOSPHATE KINASE"/>
    <property type="match status" value="1"/>
</dbReference>
<dbReference type="NCBIfam" id="NF001908">
    <property type="entry name" value="PRK00668.1"/>
    <property type="match status" value="1"/>
</dbReference>
<gene>
    <name evidence="15" type="ORF">AXK12_07790</name>
</gene>
<evidence type="ECO:0000256" key="2">
    <source>
        <dbReference type="ARBA" id="ARBA00008142"/>
    </source>
</evidence>
<dbReference type="OrthoDB" id="9801161at2"/>
<dbReference type="SMART" id="SM00562">
    <property type="entry name" value="NDK"/>
    <property type="match status" value="1"/>
</dbReference>
<evidence type="ECO:0000256" key="8">
    <source>
        <dbReference type="ARBA" id="ARBA00022777"/>
    </source>
</evidence>
<keyword evidence="9" id="KW-0067">ATP-binding</keyword>
<comment type="cofactor">
    <cofactor evidence="1">
        <name>Mg(2+)</name>
        <dbReference type="ChEBI" id="CHEBI:18420"/>
    </cofactor>
</comment>
<dbReference type="GO" id="GO:0004550">
    <property type="term" value="F:nucleoside diphosphate kinase activity"/>
    <property type="evidence" value="ECO:0007669"/>
    <property type="project" value="UniProtKB-EC"/>
</dbReference>
<dbReference type="Proteomes" id="UP000071392">
    <property type="component" value="Unassembled WGS sequence"/>
</dbReference>
<dbReference type="RefSeq" id="WP_068713140.1">
    <property type="nucleotide sequence ID" value="NZ_LSZP01000060.1"/>
</dbReference>
<evidence type="ECO:0000313" key="16">
    <source>
        <dbReference type="Proteomes" id="UP000071392"/>
    </source>
</evidence>
<dbReference type="Gene3D" id="3.30.70.141">
    <property type="entry name" value="Nucleoside diphosphate kinase-like domain"/>
    <property type="match status" value="1"/>
</dbReference>
<dbReference type="CDD" id="cd04413">
    <property type="entry name" value="NDPk_I"/>
    <property type="match status" value="1"/>
</dbReference>
<dbReference type="GO" id="GO:0046872">
    <property type="term" value="F:metal ion binding"/>
    <property type="evidence" value="ECO:0007669"/>
    <property type="project" value="UniProtKB-KW"/>
</dbReference>
<comment type="similarity">
    <text evidence="2 12 13">Belongs to the NDK family.</text>
</comment>
<keyword evidence="8 15" id="KW-0418">Kinase</keyword>
<evidence type="ECO:0000256" key="7">
    <source>
        <dbReference type="ARBA" id="ARBA00022741"/>
    </source>
</evidence>
<dbReference type="GO" id="GO:0005524">
    <property type="term" value="F:ATP binding"/>
    <property type="evidence" value="ECO:0007669"/>
    <property type="project" value="UniProtKB-KW"/>
</dbReference>
<dbReference type="PRINTS" id="PR01243">
    <property type="entry name" value="NUCDPKINASE"/>
</dbReference>
<feature type="active site" description="Pros-phosphohistidine intermediate" evidence="12">
    <location>
        <position position="115"/>
    </location>
</feature>
<evidence type="ECO:0000256" key="6">
    <source>
        <dbReference type="ARBA" id="ARBA00022723"/>
    </source>
</evidence>
<dbReference type="GO" id="GO:0006241">
    <property type="term" value="P:CTP biosynthetic process"/>
    <property type="evidence" value="ECO:0007669"/>
    <property type="project" value="InterPro"/>
</dbReference>
<keyword evidence="5" id="KW-0808">Transferase</keyword>
<comment type="caution">
    <text evidence="15">The sequence shown here is derived from an EMBL/GenBank/DDBJ whole genome shotgun (WGS) entry which is preliminary data.</text>
</comment>
<feature type="binding site" evidence="12">
    <location>
        <position position="85"/>
    </location>
    <ligand>
        <name>ATP</name>
        <dbReference type="ChEBI" id="CHEBI:30616"/>
    </ligand>
</feature>
<evidence type="ECO:0000256" key="1">
    <source>
        <dbReference type="ARBA" id="ARBA00001946"/>
    </source>
</evidence>
<feature type="binding site" evidence="12">
    <location>
        <position position="91"/>
    </location>
    <ligand>
        <name>ATP</name>
        <dbReference type="ChEBI" id="CHEBI:30616"/>
    </ligand>
</feature>
<dbReference type="EC" id="2.7.4.6" evidence="3"/>
<dbReference type="SUPFAM" id="SSF54919">
    <property type="entry name" value="Nucleoside diphosphate kinase, NDK"/>
    <property type="match status" value="1"/>
</dbReference>
<keyword evidence="4" id="KW-0597">Phosphoprotein</keyword>
<sequence>MQKTFVIFKPDCMAQRHVGEVLARFEAAGFDVVGCKLARLSPELLREHYAHVADKPFYPEIEAFMSQRPVIMMALQGDGIVARVRDLLGPTDSTKAAKGTIRGDFGTDMMTNVVHASDSDENAKIELARFFRPDEIFEI</sequence>
<keyword evidence="7" id="KW-0547">Nucleotide-binding</keyword>
<dbReference type="InterPro" id="IPR001564">
    <property type="entry name" value="Nucleoside_diP_kinase"/>
</dbReference>
<dbReference type="FunFam" id="3.30.70.141:FF:000017">
    <property type="entry name" value="Nucleoside diphosphate kinase"/>
    <property type="match status" value="1"/>
</dbReference>
<evidence type="ECO:0000256" key="11">
    <source>
        <dbReference type="ARBA" id="ARBA00023080"/>
    </source>
</evidence>
<evidence type="ECO:0000313" key="15">
    <source>
        <dbReference type="EMBL" id="KXU34173.1"/>
    </source>
</evidence>
<evidence type="ECO:0000256" key="5">
    <source>
        <dbReference type="ARBA" id="ARBA00022679"/>
    </source>
</evidence>
<keyword evidence="16" id="KW-1185">Reference proteome</keyword>
<accession>A0A139SI17</accession>
<dbReference type="Pfam" id="PF00334">
    <property type="entry name" value="NDK"/>
    <property type="match status" value="1"/>
</dbReference>
<evidence type="ECO:0000256" key="10">
    <source>
        <dbReference type="ARBA" id="ARBA00022842"/>
    </source>
</evidence>
<evidence type="ECO:0000256" key="13">
    <source>
        <dbReference type="RuleBase" id="RU004011"/>
    </source>
</evidence>
<evidence type="ECO:0000256" key="9">
    <source>
        <dbReference type="ARBA" id="ARBA00022840"/>
    </source>
</evidence>
<feature type="binding site" evidence="12">
    <location>
        <position position="9"/>
    </location>
    <ligand>
        <name>ATP</name>
        <dbReference type="ChEBI" id="CHEBI:30616"/>
    </ligand>
</feature>
<dbReference type="GO" id="GO:0006183">
    <property type="term" value="P:GTP biosynthetic process"/>
    <property type="evidence" value="ECO:0007669"/>
    <property type="project" value="InterPro"/>
</dbReference>
<proteinExistence type="inferred from homology"/>
<name>A0A139SI17_9BACT</name>
<dbReference type="InterPro" id="IPR036850">
    <property type="entry name" value="NDK-like_dom_sf"/>
</dbReference>
<feature type="binding site" evidence="12">
    <location>
        <position position="112"/>
    </location>
    <ligand>
        <name>ATP</name>
        <dbReference type="ChEBI" id="CHEBI:30616"/>
    </ligand>
</feature>
<keyword evidence="6" id="KW-0479">Metal-binding</keyword>
<evidence type="ECO:0000256" key="12">
    <source>
        <dbReference type="PROSITE-ProRule" id="PRU00706"/>
    </source>
</evidence>
<dbReference type="STRING" id="1548208.AXK12_07790"/>